<dbReference type="OrthoDB" id="2447880at2759"/>
<accession>A0A084ASS9</accession>
<dbReference type="InterPro" id="IPR018060">
    <property type="entry name" value="HTH_AraC"/>
</dbReference>
<keyword evidence="8" id="KW-1185">Reference proteome</keyword>
<dbReference type="InterPro" id="IPR035451">
    <property type="entry name" value="Ada-like_dom_sf"/>
</dbReference>
<dbReference type="SUPFAM" id="SSF57884">
    <property type="entry name" value="Ada DNA repair protein, N-terminal domain (N-Ada 10)"/>
    <property type="match status" value="1"/>
</dbReference>
<dbReference type="InterPro" id="IPR004026">
    <property type="entry name" value="Ada_DNA_repair_Zn-bd"/>
</dbReference>
<dbReference type="GO" id="GO:0043565">
    <property type="term" value="F:sequence-specific DNA binding"/>
    <property type="evidence" value="ECO:0007669"/>
    <property type="project" value="InterPro"/>
</dbReference>
<evidence type="ECO:0000256" key="4">
    <source>
        <dbReference type="ARBA" id="ARBA00023159"/>
    </source>
</evidence>
<gene>
    <name evidence="7" type="ORF">S7711_01136</name>
</gene>
<reference evidence="7 8" key="1">
    <citation type="journal article" date="2014" name="BMC Genomics">
        <title>Comparative genome sequencing reveals chemotype-specific gene clusters in the toxigenic black mold Stachybotrys.</title>
        <authorList>
            <person name="Semeiks J."/>
            <person name="Borek D."/>
            <person name="Otwinowski Z."/>
            <person name="Grishin N.V."/>
        </authorList>
    </citation>
    <scope>NUCLEOTIDE SEQUENCE [LARGE SCALE GENOMIC DNA]</scope>
    <source>
        <strain evidence="8">CBS 109288 / IBT 7711</strain>
    </source>
</reference>
<evidence type="ECO:0000256" key="3">
    <source>
        <dbReference type="ARBA" id="ARBA00023015"/>
    </source>
</evidence>
<dbReference type="Proteomes" id="UP000028045">
    <property type="component" value="Unassembled WGS sequence"/>
</dbReference>
<comment type="cofactor">
    <cofactor evidence="1">
        <name>Zn(2+)</name>
        <dbReference type="ChEBI" id="CHEBI:29105"/>
    </cofactor>
</comment>
<dbReference type="GO" id="GO:0008168">
    <property type="term" value="F:methyltransferase activity"/>
    <property type="evidence" value="ECO:0007669"/>
    <property type="project" value="UniProtKB-KW"/>
</dbReference>
<protein>
    <recommendedName>
        <fullName evidence="6">HTH araC/xylS-type domain-containing protein</fullName>
    </recommendedName>
</protein>
<dbReference type="EMBL" id="KL648579">
    <property type="protein sequence ID" value="KEY68358.1"/>
    <property type="molecule type" value="Genomic_DNA"/>
</dbReference>
<evidence type="ECO:0000256" key="5">
    <source>
        <dbReference type="ARBA" id="ARBA00023163"/>
    </source>
</evidence>
<evidence type="ECO:0000313" key="8">
    <source>
        <dbReference type="Proteomes" id="UP000028045"/>
    </source>
</evidence>
<dbReference type="AlphaFoldDB" id="A0A084ASS9"/>
<dbReference type="GO" id="GO:0008270">
    <property type="term" value="F:zinc ion binding"/>
    <property type="evidence" value="ECO:0007669"/>
    <property type="project" value="InterPro"/>
</dbReference>
<dbReference type="SUPFAM" id="SSF46689">
    <property type="entry name" value="Homeodomain-like"/>
    <property type="match status" value="1"/>
</dbReference>
<name>A0A084ASS9_STACB</name>
<dbReference type="PROSITE" id="PS01124">
    <property type="entry name" value="HTH_ARAC_FAMILY_2"/>
    <property type="match status" value="1"/>
</dbReference>
<sequence>MPMPMEIFDDPVQSDKDYQFHVSPTSITSPSSGGSFPDDFTRWQAVKARDASADGAFVYAVRSTKIYCRPICKARLPRQANVTYYTTGRLAQHAGYRACKRCKPDLTGLMPEDEAVRKIWAFLNAGSFATSTDQDPRASLGQMAKQAGLSKWHFHRVFKRCIGVTPIEYLNLQRINTAAASGSSSCNTDADSPTDFAMAALTGSSNINDMPISTTKGSLKQVHGGEILNLDDFLSWPSHD</sequence>
<dbReference type="Gene3D" id="1.10.10.60">
    <property type="entry name" value="Homeodomain-like"/>
    <property type="match status" value="1"/>
</dbReference>
<evidence type="ECO:0000256" key="1">
    <source>
        <dbReference type="ARBA" id="ARBA00001947"/>
    </source>
</evidence>
<keyword evidence="5" id="KW-0804">Transcription</keyword>
<evidence type="ECO:0000256" key="2">
    <source>
        <dbReference type="ARBA" id="ARBA00022603"/>
    </source>
</evidence>
<organism evidence="7 8">
    <name type="scientific">Stachybotrys chartarum (strain CBS 109288 / IBT 7711)</name>
    <name type="common">Toxic black mold</name>
    <name type="synonym">Stilbospora chartarum</name>
    <dbReference type="NCBI Taxonomy" id="1280523"/>
    <lineage>
        <taxon>Eukaryota</taxon>
        <taxon>Fungi</taxon>
        <taxon>Dikarya</taxon>
        <taxon>Ascomycota</taxon>
        <taxon>Pezizomycotina</taxon>
        <taxon>Sordariomycetes</taxon>
        <taxon>Hypocreomycetidae</taxon>
        <taxon>Hypocreales</taxon>
        <taxon>Stachybotryaceae</taxon>
        <taxon>Stachybotrys</taxon>
    </lineage>
</organism>
<dbReference type="GO" id="GO:0032259">
    <property type="term" value="P:methylation"/>
    <property type="evidence" value="ECO:0007669"/>
    <property type="project" value="UniProtKB-KW"/>
</dbReference>
<dbReference type="GO" id="GO:0006281">
    <property type="term" value="P:DNA repair"/>
    <property type="evidence" value="ECO:0007669"/>
    <property type="project" value="InterPro"/>
</dbReference>
<dbReference type="Gene3D" id="3.40.10.10">
    <property type="entry name" value="DNA Methylphosphotriester Repair Domain"/>
    <property type="match status" value="1"/>
</dbReference>
<feature type="domain" description="HTH araC/xylS-type" evidence="6">
    <location>
        <begin position="123"/>
        <end position="178"/>
    </location>
</feature>
<proteinExistence type="predicted"/>
<dbReference type="Pfam" id="PF02805">
    <property type="entry name" value="Ada_Zn_binding"/>
    <property type="match status" value="1"/>
</dbReference>
<dbReference type="Pfam" id="PF00165">
    <property type="entry name" value="HTH_AraC"/>
    <property type="match status" value="1"/>
</dbReference>
<keyword evidence="2" id="KW-0808">Transferase</keyword>
<keyword evidence="4" id="KW-0010">Activator</keyword>
<keyword evidence="3" id="KW-0805">Transcription regulation</keyword>
<keyword evidence="2" id="KW-0489">Methyltransferase</keyword>
<evidence type="ECO:0000313" key="7">
    <source>
        <dbReference type="EMBL" id="KEY68358.1"/>
    </source>
</evidence>
<evidence type="ECO:0000259" key="6">
    <source>
        <dbReference type="PROSITE" id="PS01124"/>
    </source>
</evidence>
<dbReference type="HOGENOM" id="CLU_000445_81_3_1"/>
<dbReference type="GO" id="GO:0003700">
    <property type="term" value="F:DNA-binding transcription factor activity"/>
    <property type="evidence" value="ECO:0007669"/>
    <property type="project" value="InterPro"/>
</dbReference>
<dbReference type="InterPro" id="IPR009057">
    <property type="entry name" value="Homeodomain-like_sf"/>
</dbReference>